<dbReference type="Pfam" id="PF05869">
    <property type="entry name" value="Dam"/>
    <property type="match status" value="1"/>
</dbReference>
<dbReference type="InterPro" id="IPR008593">
    <property type="entry name" value="Dam_MeTrfase"/>
</dbReference>
<organism evidence="1 2">
    <name type="scientific">Vibrio phage PVP-XSN</name>
    <dbReference type="NCBI Taxonomy" id="3056214"/>
    <lineage>
        <taxon>Viruses</taxon>
        <taxon>Duplodnaviria</taxon>
        <taxon>Heunggongvirae</taxon>
        <taxon>Uroviricota</taxon>
        <taxon>Caudoviricetes</taxon>
    </lineage>
</organism>
<gene>
    <name evidence="1" type="ORF">PVP_XSN000055</name>
</gene>
<dbReference type="GO" id="GO:0003677">
    <property type="term" value="F:DNA binding"/>
    <property type="evidence" value="ECO:0007669"/>
    <property type="project" value="InterPro"/>
</dbReference>
<sequence>MDILSPRSAEELQAWEKSKLGNDQLINQDSGNFEWYTPPKIMDLVRELLGGIELDPASNDIANKLVKADRIFTKEDNGLERDWKAETLWLNHPFSKGEKACKKYKSEARKGQYCCKKDACKNRGYHIDHDLPGNNDWIKKLVGEFNKGNFKRGCNITFANTSENWFRPLYEFPQVFLYDRVNFVDINGNIVKGVTKGCVITCFGMNTQEIDKVFGKYGKVK</sequence>
<reference evidence="1" key="1">
    <citation type="submission" date="2023-04" db="EMBL/GenBank/DDBJ databases">
        <title>Virulent bacteriophage PVP-XSN from an Vibrio parahaemolyticus isolate: Characterization and complete genome sequence.</title>
        <authorList>
            <person name="Qi T."/>
            <person name="Lyu S."/>
            <person name="Liu L."/>
            <person name="Guo Q."/>
            <person name="Shen W."/>
            <person name="Han M."/>
            <person name="Xiong F."/>
            <person name="Lou B."/>
            <person name="Xu H."/>
        </authorList>
    </citation>
    <scope>NUCLEOTIDE SEQUENCE</scope>
</reference>
<dbReference type="EMBL" id="OQ851295">
    <property type="protein sequence ID" value="WJZ69968.1"/>
    <property type="molecule type" value="Genomic_DNA"/>
</dbReference>
<name>A0AAX3Y4B8_9CAUD</name>
<accession>A0AAX3Y4B8</accession>
<evidence type="ECO:0000313" key="1">
    <source>
        <dbReference type="EMBL" id="WJZ69968.1"/>
    </source>
</evidence>
<evidence type="ECO:0000313" key="2">
    <source>
        <dbReference type="Proteomes" id="UP001431754"/>
    </source>
</evidence>
<dbReference type="GO" id="GO:0009307">
    <property type="term" value="P:DNA restriction-modification system"/>
    <property type="evidence" value="ECO:0007669"/>
    <property type="project" value="InterPro"/>
</dbReference>
<dbReference type="Proteomes" id="UP001431754">
    <property type="component" value="Segment"/>
</dbReference>
<protein>
    <submittedName>
        <fullName evidence="1">DNA N-6-adenine-methyltransferase</fullName>
    </submittedName>
</protein>
<proteinExistence type="predicted"/>
<dbReference type="GO" id="GO:0009007">
    <property type="term" value="F:site-specific DNA-methyltransferase (adenine-specific) activity"/>
    <property type="evidence" value="ECO:0007669"/>
    <property type="project" value="InterPro"/>
</dbReference>